<feature type="region of interest" description="Disordered" evidence="1">
    <location>
        <begin position="39"/>
        <end position="171"/>
    </location>
</feature>
<dbReference type="EMBL" id="JAKKPZ010000029">
    <property type="protein sequence ID" value="KAI1709689.1"/>
    <property type="molecule type" value="Genomic_DNA"/>
</dbReference>
<keyword evidence="3" id="KW-1185">Reference proteome</keyword>
<feature type="compositionally biased region" description="Low complexity" evidence="1">
    <location>
        <begin position="47"/>
        <end position="60"/>
    </location>
</feature>
<feature type="compositionally biased region" description="Low complexity" evidence="1">
    <location>
        <begin position="114"/>
        <end position="138"/>
    </location>
</feature>
<evidence type="ECO:0000313" key="3">
    <source>
        <dbReference type="Proteomes" id="UP001201812"/>
    </source>
</evidence>
<dbReference type="AlphaFoldDB" id="A0AAD4MWP7"/>
<dbReference type="Proteomes" id="UP001201812">
    <property type="component" value="Unassembled WGS sequence"/>
</dbReference>
<name>A0AAD4MWP7_9BILA</name>
<evidence type="ECO:0000313" key="2">
    <source>
        <dbReference type="EMBL" id="KAI1709689.1"/>
    </source>
</evidence>
<evidence type="ECO:0000256" key="1">
    <source>
        <dbReference type="SAM" id="MobiDB-lite"/>
    </source>
</evidence>
<organism evidence="2 3">
    <name type="scientific">Ditylenchus destructor</name>
    <dbReference type="NCBI Taxonomy" id="166010"/>
    <lineage>
        <taxon>Eukaryota</taxon>
        <taxon>Metazoa</taxon>
        <taxon>Ecdysozoa</taxon>
        <taxon>Nematoda</taxon>
        <taxon>Chromadorea</taxon>
        <taxon>Rhabditida</taxon>
        <taxon>Tylenchina</taxon>
        <taxon>Tylenchomorpha</taxon>
        <taxon>Sphaerularioidea</taxon>
        <taxon>Anguinidae</taxon>
        <taxon>Anguininae</taxon>
        <taxon>Ditylenchus</taxon>
    </lineage>
</organism>
<proteinExistence type="predicted"/>
<reference evidence="2" key="1">
    <citation type="submission" date="2022-01" db="EMBL/GenBank/DDBJ databases">
        <title>Genome Sequence Resource for Two Populations of Ditylenchus destructor, the Migratory Endoparasitic Phytonematode.</title>
        <authorList>
            <person name="Zhang H."/>
            <person name="Lin R."/>
            <person name="Xie B."/>
        </authorList>
    </citation>
    <scope>NUCLEOTIDE SEQUENCE</scope>
    <source>
        <strain evidence="2">BazhouSP</strain>
    </source>
</reference>
<gene>
    <name evidence="2" type="ORF">DdX_11079</name>
</gene>
<feature type="compositionally biased region" description="Polar residues" evidence="1">
    <location>
        <begin position="70"/>
        <end position="113"/>
    </location>
</feature>
<protein>
    <submittedName>
        <fullName evidence="2">Uncharacterized protein</fullName>
    </submittedName>
</protein>
<comment type="caution">
    <text evidence="2">The sequence shown here is derived from an EMBL/GenBank/DDBJ whole genome shotgun (WGS) entry which is preliminary data.</text>
</comment>
<sequence length="218" mass="22750">MVGTLNGEVNYIQRQHLRSAAGYLRSAFEVPHASLPPTLFGGQSLGAQQQQPALFAQQQPQPLPAPSQSGNVQLSSQPTGSYGQQQPLVGTQQVPNAPSSWGASYGPQVQGSAPQVGSQGFGSSFQSSASGSSVPQSGTYGPISQPGPVAPQPQPQAQSQGPPPGTPPGFDYWFAEGTPHLYCSYGVNPIPRYNTPHKRCVPNNPACGIVFSCIIDVP</sequence>
<accession>A0AAD4MWP7</accession>